<dbReference type="InterPro" id="IPR007351">
    <property type="entry name" value="YjbR"/>
</dbReference>
<reference evidence="2 3" key="1">
    <citation type="submission" date="2017-03" db="EMBL/GenBank/DDBJ databases">
        <title>Complete Genome Sequence of a natural compounds producer, Streptomyces violaceus S21.</title>
        <authorList>
            <person name="Zhong C."/>
            <person name="Zhao Z."/>
            <person name="Fu J."/>
            <person name="Zong G."/>
            <person name="Qin R."/>
            <person name="Cao G."/>
        </authorList>
    </citation>
    <scope>NUCLEOTIDE SEQUENCE [LARGE SCALE GENOMIC DNA]</scope>
    <source>
        <strain evidence="2 3">S21</strain>
    </source>
</reference>
<dbReference type="PANTHER" id="PTHR35145:SF1">
    <property type="entry name" value="CYTOPLASMIC PROTEIN"/>
    <property type="match status" value="1"/>
</dbReference>
<evidence type="ECO:0000313" key="3">
    <source>
        <dbReference type="Proteomes" id="UP000192445"/>
    </source>
</evidence>
<dbReference type="EMBL" id="CP020570">
    <property type="protein sequence ID" value="ARF65174.1"/>
    <property type="molecule type" value="Genomic_DNA"/>
</dbReference>
<name>A0A1V0UIY2_STRVN</name>
<dbReference type="PANTHER" id="PTHR35145">
    <property type="entry name" value="CYTOPLASMIC PROTEIN-RELATED"/>
    <property type="match status" value="1"/>
</dbReference>
<dbReference type="Gene3D" id="3.90.1150.30">
    <property type="match status" value="1"/>
</dbReference>
<dbReference type="OrthoDB" id="3194910at2"/>
<dbReference type="InterPro" id="IPR038056">
    <property type="entry name" value="YjbR-like_sf"/>
</dbReference>
<proteinExistence type="predicted"/>
<evidence type="ECO:0008006" key="4">
    <source>
        <dbReference type="Google" id="ProtNLM"/>
    </source>
</evidence>
<protein>
    <recommendedName>
        <fullName evidence="4">MmcQ/YjbR family DNA-binding protein</fullName>
    </recommendedName>
</protein>
<feature type="compositionally biased region" description="Low complexity" evidence="1">
    <location>
        <begin position="14"/>
        <end position="29"/>
    </location>
</feature>
<dbReference type="STRING" id="1935.B1H20_30015"/>
<gene>
    <name evidence="2" type="ORF">B1H20_30015</name>
</gene>
<dbReference type="SUPFAM" id="SSF142906">
    <property type="entry name" value="YjbR-like"/>
    <property type="match status" value="1"/>
</dbReference>
<dbReference type="KEGG" id="svu:B1H20_30015"/>
<dbReference type="RefSeq" id="WP_083193586.1">
    <property type="nucleotide sequence ID" value="NZ_CP020570.1"/>
</dbReference>
<evidence type="ECO:0000313" key="2">
    <source>
        <dbReference type="EMBL" id="ARF65174.1"/>
    </source>
</evidence>
<accession>A0A1V0UIY2</accession>
<dbReference type="InterPro" id="IPR058532">
    <property type="entry name" value="YjbR/MT2646/Rv2570-like"/>
</dbReference>
<dbReference type="AlphaFoldDB" id="A0A1V0UIY2"/>
<dbReference type="Pfam" id="PF04237">
    <property type="entry name" value="YjbR"/>
    <property type="match status" value="1"/>
</dbReference>
<feature type="region of interest" description="Disordered" evidence="1">
    <location>
        <begin position="1"/>
        <end position="35"/>
    </location>
</feature>
<organism evidence="2 3">
    <name type="scientific">Streptomyces violaceoruber</name>
    <dbReference type="NCBI Taxonomy" id="1935"/>
    <lineage>
        <taxon>Bacteria</taxon>
        <taxon>Bacillati</taxon>
        <taxon>Actinomycetota</taxon>
        <taxon>Actinomycetes</taxon>
        <taxon>Kitasatosporales</taxon>
        <taxon>Streptomycetaceae</taxon>
        <taxon>Streptomyces</taxon>
        <taxon>Streptomyces violaceoruber group</taxon>
    </lineage>
</organism>
<dbReference type="Proteomes" id="UP000192445">
    <property type="component" value="Chromosome"/>
</dbReference>
<evidence type="ECO:0000256" key="1">
    <source>
        <dbReference type="SAM" id="MobiDB-lite"/>
    </source>
</evidence>
<sequence>MTTPNAGPAPDPAPQGSDPAPDPAAGTDPAPERTLPSDVVHAHCMTMPHVTYDNVFGPQTTCYRVGGKIFLMLGQDADPQYATFSYDPEESLVLRATYPSVVPGYYSNKRLSNTVYYDGRIEPEQTLDWISESYAIVFAKLPRKVRDELAARPDA</sequence>